<dbReference type="SUPFAM" id="SSF51445">
    <property type="entry name" value="(Trans)glycosidases"/>
    <property type="match status" value="1"/>
</dbReference>
<evidence type="ECO:0000259" key="12">
    <source>
        <dbReference type="PROSITE" id="PS51760"/>
    </source>
</evidence>
<feature type="domain" description="GH10" evidence="12">
    <location>
        <begin position="271"/>
        <end position="594"/>
    </location>
</feature>
<sequence length="598" mass="67191">MKKAFTKAGILLLVVSIIMTMVIFTGNNLPKEVSASATAYGDLNSDGVIDTLDLAMLSRYIMEITDTLPVQEKVADLNGDGVLDSVDVSLMSRYILEIIDKFPVESEGGTKPTSPPPPPTKTPGPNTKDAFRKIEAENFDETNSTTIQTVGTGDGDNAIGWIEPGDYVVYKDLNFSPGAKSMEVYVATQNDTVDIEIRLDSPDGNPVAILTVENTGGWNFYQRASVNLPTINGVYDLYLTFKDSVNVNWIQFSTDEATPPPTPTPVPPTTPINGTTLKELAESRGMYIGTSVGSVFHQKNDLMYYEVLKREFNMVVAENEMKFDTIQPARGQYNFGPGDRLVEFAEEHGMAVRGHTLIWHNQTPQWLENGNWTRDELLEIMREHIYTVMEHYKGKIIHWDVVNEAISDNNGALRTHDSIWMRVIGEDYIEYAFRFAREADPDALLFYNDYNISDMGGVKADACYNLVKRLVEKGVPIDGVGFQGHYINNMHPSYIQNIDRNVKRYADLGLKVAFTEVDIRMNEHGSDYDLQVQASNYKDVVSIAVNNPNVDTFVMWGFTDKYSWVPREFPGQGRALIFDEEYEPKPAYFSVAEALKKR</sequence>
<proteinExistence type="inferred from homology"/>
<dbReference type="Gene3D" id="3.20.20.80">
    <property type="entry name" value="Glycosidases"/>
    <property type="match status" value="1"/>
</dbReference>
<dbReference type="PROSITE" id="PS51766">
    <property type="entry name" value="DOCKERIN"/>
    <property type="match status" value="1"/>
</dbReference>
<dbReference type="OrthoDB" id="9809277at2"/>
<dbReference type="CDD" id="cd14256">
    <property type="entry name" value="Dockerin_I"/>
    <property type="match status" value="1"/>
</dbReference>
<dbReference type="InterPro" id="IPR002105">
    <property type="entry name" value="Dockerin_1_rpt"/>
</dbReference>
<evidence type="ECO:0000259" key="11">
    <source>
        <dbReference type="PROSITE" id="PS51175"/>
    </source>
</evidence>
<dbReference type="InterPro" id="IPR005084">
    <property type="entry name" value="CBM6"/>
</dbReference>
<feature type="domain" description="CBM6" evidence="11">
    <location>
        <begin position="132"/>
        <end position="253"/>
    </location>
</feature>
<evidence type="ECO:0000259" key="13">
    <source>
        <dbReference type="PROSITE" id="PS51766"/>
    </source>
</evidence>
<feature type="region of interest" description="Disordered" evidence="10">
    <location>
        <begin position="105"/>
        <end position="128"/>
    </location>
</feature>
<evidence type="ECO:0000256" key="2">
    <source>
        <dbReference type="ARBA" id="ARBA00007495"/>
    </source>
</evidence>
<dbReference type="EC" id="3.2.1.8" evidence="9"/>
<protein>
    <recommendedName>
        <fullName evidence="9">Beta-xylanase</fullName>
        <ecNumber evidence="9">3.2.1.8</ecNumber>
    </recommendedName>
</protein>
<dbReference type="EMBL" id="NEMB01000003">
    <property type="protein sequence ID" value="PQQ66064.1"/>
    <property type="molecule type" value="Genomic_DNA"/>
</dbReference>
<dbReference type="InterPro" id="IPR044846">
    <property type="entry name" value="GH10"/>
</dbReference>
<dbReference type="SMART" id="SM00633">
    <property type="entry name" value="Glyco_10"/>
    <property type="match status" value="1"/>
</dbReference>
<dbReference type="Proteomes" id="UP000239720">
    <property type="component" value="Unassembled WGS sequence"/>
</dbReference>
<dbReference type="PROSITE" id="PS00448">
    <property type="entry name" value="CLOS_CELLULOSOME_RPT"/>
    <property type="match status" value="1"/>
</dbReference>
<keyword evidence="16" id="KW-1185">Reference proteome</keyword>
<dbReference type="InterPro" id="IPR016134">
    <property type="entry name" value="Dockerin_dom"/>
</dbReference>
<dbReference type="Gene3D" id="2.60.120.260">
    <property type="entry name" value="Galactose-binding domain-like"/>
    <property type="match status" value="1"/>
</dbReference>
<dbReference type="Pfam" id="PF00331">
    <property type="entry name" value="Glyco_hydro_10"/>
    <property type="match status" value="1"/>
</dbReference>
<dbReference type="InterPro" id="IPR036439">
    <property type="entry name" value="Dockerin_dom_sf"/>
</dbReference>
<evidence type="ECO:0000256" key="5">
    <source>
        <dbReference type="ARBA" id="ARBA00022801"/>
    </source>
</evidence>
<dbReference type="CDD" id="cd04084">
    <property type="entry name" value="CBM6_xylanase-like"/>
    <property type="match status" value="1"/>
</dbReference>
<dbReference type="Proteomes" id="UP000233534">
    <property type="component" value="Chromosome"/>
</dbReference>
<dbReference type="GO" id="GO:0045493">
    <property type="term" value="P:xylan catabolic process"/>
    <property type="evidence" value="ECO:0007669"/>
    <property type="project" value="UniProtKB-KW"/>
</dbReference>
<dbReference type="InterPro" id="IPR006584">
    <property type="entry name" value="Cellulose-bd_IV"/>
</dbReference>
<dbReference type="PROSITE" id="PS51760">
    <property type="entry name" value="GH10_2"/>
    <property type="match status" value="1"/>
</dbReference>
<evidence type="ECO:0000256" key="3">
    <source>
        <dbReference type="ARBA" id="ARBA00022651"/>
    </source>
</evidence>
<dbReference type="Pfam" id="PF03422">
    <property type="entry name" value="CBM_6"/>
    <property type="match status" value="1"/>
</dbReference>
<dbReference type="SUPFAM" id="SSF63446">
    <property type="entry name" value="Type I dockerin domain"/>
    <property type="match status" value="1"/>
</dbReference>
<dbReference type="SMART" id="SM00606">
    <property type="entry name" value="CBD_IV"/>
    <property type="match status" value="1"/>
</dbReference>
<keyword evidence="7 9" id="KW-0326">Glycosidase</keyword>
<dbReference type="PROSITE" id="PS51175">
    <property type="entry name" value="CBM6"/>
    <property type="match status" value="1"/>
</dbReference>
<evidence type="ECO:0000256" key="7">
    <source>
        <dbReference type="ARBA" id="ARBA00023295"/>
    </source>
</evidence>
<reference evidence="14 16" key="1">
    <citation type="submission" date="2017-12" db="EMBL/GenBank/DDBJ databases">
        <title>Complete genome sequence of Herbivorax saccincola GGR1, a novel Cellulosome-producing hydrolytic bacterium in a thermophilic biogas plant, established by Illumina and Nanopore MinION sequencing.</title>
        <authorList>
            <person name="Pechtl A."/>
            <person name="Ruckert C."/>
            <person name="Koeck D.E."/>
            <person name="Maus I."/>
            <person name="Winkler A."/>
            <person name="Kalinowski J."/>
            <person name="Puhler A."/>
            <person name="Schwarz W.W."/>
            <person name="Zverlov V.V."/>
            <person name="Schluter A."/>
            <person name="Liebl W."/>
        </authorList>
    </citation>
    <scope>NUCLEOTIDE SEQUENCE [LARGE SCALE GENOMIC DNA]</scope>
    <source>
        <strain evidence="14">GGR1</strain>
        <strain evidence="16">SR1</strain>
    </source>
</reference>
<evidence type="ECO:0000313" key="14">
    <source>
        <dbReference type="EMBL" id="AUG58840.1"/>
    </source>
</evidence>
<evidence type="ECO:0000313" key="15">
    <source>
        <dbReference type="EMBL" id="PQQ66064.1"/>
    </source>
</evidence>
<dbReference type="RefSeq" id="WP_101303544.1">
    <property type="nucleotide sequence ID" value="NZ_CP025197.1"/>
</dbReference>
<keyword evidence="8 9" id="KW-0624">Polysaccharide degradation</keyword>
<evidence type="ECO:0000256" key="10">
    <source>
        <dbReference type="SAM" id="MobiDB-lite"/>
    </source>
</evidence>
<gene>
    <name evidence="14" type="primary">xynZ6</name>
    <name evidence="15" type="ORF">B9R14_04305</name>
    <name evidence="14" type="ORF">HVS_14945</name>
</gene>
<dbReference type="EMBL" id="CP025197">
    <property type="protein sequence ID" value="AUG58840.1"/>
    <property type="molecule type" value="Genomic_DNA"/>
</dbReference>
<evidence type="ECO:0000256" key="8">
    <source>
        <dbReference type="ARBA" id="ARBA00023326"/>
    </source>
</evidence>
<evidence type="ECO:0000256" key="6">
    <source>
        <dbReference type="ARBA" id="ARBA00023277"/>
    </source>
</evidence>
<dbReference type="PANTHER" id="PTHR31490:SF88">
    <property type="entry name" value="BETA-XYLANASE"/>
    <property type="match status" value="1"/>
</dbReference>
<keyword evidence="3 14" id="KW-0858">Xylan degradation</keyword>
<evidence type="ECO:0000256" key="9">
    <source>
        <dbReference type="RuleBase" id="RU361174"/>
    </source>
</evidence>
<accession>A0A2K9ETI0</accession>
<dbReference type="SUPFAM" id="SSF49785">
    <property type="entry name" value="Galactose-binding domain-like"/>
    <property type="match status" value="1"/>
</dbReference>
<feature type="domain" description="Dockerin" evidence="13">
    <location>
        <begin position="36"/>
        <end position="104"/>
    </location>
</feature>
<comment type="similarity">
    <text evidence="2 9">Belongs to the glycosyl hydrolase 10 (cellulase F) family.</text>
</comment>
<dbReference type="InterPro" id="IPR008979">
    <property type="entry name" value="Galactose-bd-like_sf"/>
</dbReference>
<evidence type="ECO:0000313" key="16">
    <source>
        <dbReference type="Proteomes" id="UP000233534"/>
    </source>
</evidence>
<keyword evidence="5 9" id="KW-0378">Hydrolase</keyword>
<keyword evidence="6 9" id="KW-0119">Carbohydrate metabolism</keyword>
<dbReference type="InterPro" id="IPR001000">
    <property type="entry name" value="GH10_dom"/>
</dbReference>
<dbReference type="Pfam" id="PF00404">
    <property type="entry name" value="Dockerin_1"/>
    <property type="match status" value="1"/>
</dbReference>
<name>A0A2K9ETI0_9FIRM</name>
<feature type="compositionally biased region" description="Pro residues" evidence="10">
    <location>
        <begin position="113"/>
        <end position="122"/>
    </location>
</feature>
<reference evidence="15 17" key="2">
    <citation type="journal article" date="2018" name="Syst. Appl. Microbiol.">
        <title>Characterization and high-quality draft genome sequence of Herbivorax saccincola A7, an anaerobic, alkaliphilic, thermophilic, cellulolytic, and xylanolytic bacterium.</title>
        <authorList>
            <person name="Aikawa S."/>
            <person name="Baramee S."/>
            <person name="Sermsathanaswadi J."/>
            <person name="Thianheng P."/>
            <person name="Tachaapaikoon C."/>
            <person name="Shikata A."/>
            <person name="Waeonukul R."/>
            <person name="Pason P."/>
            <person name="Ratanakhanokchai K."/>
            <person name="Kosugi A."/>
        </authorList>
    </citation>
    <scope>NUCLEOTIDE SEQUENCE [LARGE SCALE GENOMIC DNA]</scope>
    <source>
        <strain evidence="15 17">A7</strain>
    </source>
</reference>
<dbReference type="PRINTS" id="PR00134">
    <property type="entry name" value="GLHYDRLASE10"/>
</dbReference>
<comment type="catalytic activity">
    <reaction evidence="1 9">
        <text>Endohydrolysis of (1-&gt;4)-beta-D-xylosidic linkages in xylans.</text>
        <dbReference type="EC" id="3.2.1.8"/>
    </reaction>
</comment>
<dbReference type="Gene3D" id="1.10.1330.10">
    <property type="entry name" value="Dockerin domain"/>
    <property type="match status" value="1"/>
</dbReference>
<dbReference type="PANTHER" id="PTHR31490">
    <property type="entry name" value="GLYCOSYL HYDROLASE"/>
    <property type="match status" value="1"/>
</dbReference>
<evidence type="ECO:0000256" key="4">
    <source>
        <dbReference type="ARBA" id="ARBA00022729"/>
    </source>
</evidence>
<dbReference type="GO" id="GO:0030246">
    <property type="term" value="F:carbohydrate binding"/>
    <property type="evidence" value="ECO:0007669"/>
    <property type="project" value="InterPro"/>
</dbReference>
<evidence type="ECO:0000256" key="1">
    <source>
        <dbReference type="ARBA" id="ARBA00000681"/>
    </source>
</evidence>
<dbReference type="InterPro" id="IPR017853">
    <property type="entry name" value="GH"/>
</dbReference>
<dbReference type="InterPro" id="IPR018247">
    <property type="entry name" value="EF_Hand_1_Ca_BS"/>
</dbReference>
<evidence type="ECO:0000313" key="17">
    <source>
        <dbReference type="Proteomes" id="UP000239720"/>
    </source>
</evidence>
<dbReference type="GO" id="GO:0031176">
    <property type="term" value="F:endo-1,4-beta-xylanase activity"/>
    <property type="evidence" value="ECO:0007669"/>
    <property type="project" value="UniProtKB-EC"/>
</dbReference>
<dbReference type="PROSITE" id="PS00018">
    <property type="entry name" value="EF_HAND_1"/>
    <property type="match status" value="2"/>
</dbReference>
<organism evidence="14 16">
    <name type="scientific">Acetivibrio saccincola</name>
    <dbReference type="NCBI Taxonomy" id="1677857"/>
    <lineage>
        <taxon>Bacteria</taxon>
        <taxon>Bacillati</taxon>
        <taxon>Bacillota</taxon>
        <taxon>Clostridia</taxon>
        <taxon>Eubacteriales</taxon>
        <taxon>Oscillospiraceae</taxon>
        <taxon>Acetivibrio</taxon>
    </lineage>
</organism>
<dbReference type="KEGG" id="hsc:HVS_14945"/>
<keyword evidence="4" id="KW-0732">Signal</keyword>
<dbReference type="AlphaFoldDB" id="A0A2K9ETI0"/>